<dbReference type="EMBL" id="JAAAJB010000105">
    <property type="protein sequence ID" value="KAG0265926.1"/>
    <property type="molecule type" value="Genomic_DNA"/>
</dbReference>
<evidence type="ECO:0000256" key="7">
    <source>
        <dbReference type="ARBA" id="ARBA00042380"/>
    </source>
</evidence>
<comment type="caution">
    <text evidence="13">The sequence shown here is derived from an EMBL/GenBank/DDBJ whole genome shotgun (WGS) entry which is preliminary data.</text>
</comment>
<keyword evidence="3" id="KW-0949">S-adenosyl-L-methionine</keyword>
<sequence length="416" mass="46609">MASITPDAADLLALIKDVKQKDASLGVKKVLAEVQAQQPTWLVSEKRVKKLMSDAGLVQTKAEPEVDASVPVSHVDAAVDVHALTQGKLKVRMINRLVGKGMFANEDLPKDMNLFTEFPFVYFPPWKRMTMVRKGDACGLCARTLKNGSILVCGCPTCKRVRYCTKACRDTAWDSFHRFECAAINPHIKAYMDFCEGETWNAGMGALRCYERILIANEISPEELKRVLKHLDAFATVSQEERQKKETAWDMMGDQTYDMWKKALSLLVKACKYPVEGLPAAKNGGSPQAVTKPLPDDVANSIFTMDMYLKFLGRYNINNQDGGLYLLHSSLNHACVPNVVIDHPGAGTNYGVTVRTLRPIKKGEELYITYCDPRWGRETRQQYLKTEYLFGCKCKRCQGASDELGGELMEAIFRLV</sequence>
<keyword evidence="14" id="KW-1185">Reference proteome</keyword>
<evidence type="ECO:0000256" key="10">
    <source>
        <dbReference type="PROSITE-ProRule" id="PRU00134"/>
    </source>
</evidence>
<dbReference type="InterPro" id="IPR046341">
    <property type="entry name" value="SET_dom_sf"/>
</dbReference>
<dbReference type="Gene3D" id="2.170.270.10">
    <property type="entry name" value="SET domain"/>
    <property type="match status" value="1"/>
</dbReference>
<dbReference type="GO" id="GO:0042799">
    <property type="term" value="F:histone H4K20 methyltransferase activity"/>
    <property type="evidence" value="ECO:0007669"/>
    <property type="project" value="TreeGrafter"/>
</dbReference>
<keyword evidence="1" id="KW-0489">Methyltransferase</keyword>
<dbReference type="SUPFAM" id="SSF144232">
    <property type="entry name" value="HIT/MYND zinc finger-like"/>
    <property type="match status" value="1"/>
</dbReference>
<dbReference type="CDD" id="cd20071">
    <property type="entry name" value="SET_SMYD"/>
    <property type="match status" value="1"/>
</dbReference>
<feature type="domain" description="SET" evidence="11">
    <location>
        <begin position="87"/>
        <end position="371"/>
    </location>
</feature>
<reference evidence="13" key="1">
    <citation type="journal article" date="2020" name="Fungal Divers.">
        <title>Resolving the Mortierellaceae phylogeny through synthesis of multi-gene phylogenetics and phylogenomics.</title>
        <authorList>
            <person name="Vandepol N."/>
            <person name="Liber J."/>
            <person name="Desiro A."/>
            <person name="Na H."/>
            <person name="Kennedy M."/>
            <person name="Barry K."/>
            <person name="Grigoriev I.V."/>
            <person name="Miller A.N."/>
            <person name="O'Donnell K."/>
            <person name="Stajich J.E."/>
            <person name="Bonito G."/>
        </authorList>
    </citation>
    <scope>NUCLEOTIDE SEQUENCE</scope>
    <source>
        <strain evidence="13">BC1065</strain>
    </source>
</reference>
<evidence type="ECO:0000256" key="8">
    <source>
        <dbReference type="ARBA" id="ARBA00044528"/>
    </source>
</evidence>
<name>A0A9P6UA06_9FUNG</name>
<evidence type="ECO:0000313" key="13">
    <source>
        <dbReference type="EMBL" id="KAG0265926.1"/>
    </source>
</evidence>
<evidence type="ECO:0000259" key="12">
    <source>
        <dbReference type="PROSITE" id="PS50865"/>
    </source>
</evidence>
<dbReference type="GO" id="GO:0045814">
    <property type="term" value="P:negative regulation of gene expression, epigenetic"/>
    <property type="evidence" value="ECO:0007669"/>
    <property type="project" value="TreeGrafter"/>
</dbReference>
<comment type="catalytic activity">
    <reaction evidence="9">
        <text>L-lysyl-[histone] + S-adenosyl-L-methionine = N(6)-methyl-L-lysyl-[histone] + S-adenosyl-L-homocysteine + H(+)</text>
        <dbReference type="Rhea" id="RHEA:10024"/>
        <dbReference type="Rhea" id="RHEA-COMP:9845"/>
        <dbReference type="Rhea" id="RHEA-COMP:9846"/>
        <dbReference type="ChEBI" id="CHEBI:15378"/>
        <dbReference type="ChEBI" id="CHEBI:29969"/>
        <dbReference type="ChEBI" id="CHEBI:57856"/>
        <dbReference type="ChEBI" id="CHEBI:59789"/>
        <dbReference type="ChEBI" id="CHEBI:61929"/>
    </reaction>
    <physiologicalReaction direction="left-to-right" evidence="9">
        <dbReference type="Rhea" id="RHEA:10025"/>
    </physiologicalReaction>
</comment>
<evidence type="ECO:0000256" key="1">
    <source>
        <dbReference type="ARBA" id="ARBA00022603"/>
    </source>
</evidence>
<evidence type="ECO:0000256" key="4">
    <source>
        <dbReference type="ARBA" id="ARBA00022723"/>
    </source>
</evidence>
<dbReference type="PANTHER" id="PTHR46402">
    <property type="entry name" value="SET AND MYND DOMAIN-CONTAINING PROTEIN 5"/>
    <property type="match status" value="1"/>
</dbReference>
<dbReference type="Proteomes" id="UP000807716">
    <property type="component" value="Unassembled WGS sequence"/>
</dbReference>
<keyword evidence="6" id="KW-0862">Zinc</keyword>
<dbReference type="AlphaFoldDB" id="A0A9P6UA06"/>
<dbReference type="PROSITE" id="PS50865">
    <property type="entry name" value="ZF_MYND_2"/>
    <property type="match status" value="1"/>
</dbReference>
<accession>A0A9P6UA06</accession>
<dbReference type="SMART" id="SM00317">
    <property type="entry name" value="SET"/>
    <property type="match status" value="1"/>
</dbReference>
<evidence type="ECO:0000256" key="9">
    <source>
        <dbReference type="ARBA" id="ARBA00048619"/>
    </source>
</evidence>
<dbReference type="PROSITE" id="PS50280">
    <property type="entry name" value="SET"/>
    <property type="match status" value="1"/>
</dbReference>
<dbReference type="PROSITE" id="PS01360">
    <property type="entry name" value="ZF_MYND_1"/>
    <property type="match status" value="1"/>
</dbReference>
<dbReference type="InterPro" id="IPR002893">
    <property type="entry name" value="Znf_MYND"/>
</dbReference>
<keyword evidence="2" id="KW-0808">Transferase</keyword>
<dbReference type="PANTHER" id="PTHR46402:SF2">
    <property type="entry name" value="HISTONE-LYSINE N-TRIMETHYLTRANSFERASE SMYD5"/>
    <property type="match status" value="1"/>
</dbReference>
<dbReference type="SUPFAM" id="SSF82199">
    <property type="entry name" value="SET domain"/>
    <property type="match status" value="1"/>
</dbReference>
<dbReference type="Pfam" id="PF00856">
    <property type="entry name" value="SET"/>
    <property type="match status" value="1"/>
</dbReference>
<evidence type="ECO:0000256" key="2">
    <source>
        <dbReference type="ARBA" id="ARBA00022679"/>
    </source>
</evidence>
<evidence type="ECO:0000313" key="14">
    <source>
        <dbReference type="Proteomes" id="UP000807716"/>
    </source>
</evidence>
<keyword evidence="4" id="KW-0479">Metal-binding</keyword>
<evidence type="ECO:0000256" key="3">
    <source>
        <dbReference type="ARBA" id="ARBA00022691"/>
    </source>
</evidence>
<dbReference type="Pfam" id="PF01753">
    <property type="entry name" value="zf-MYND"/>
    <property type="match status" value="1"/>
</dbReference>
<proteinExistence type="predicted"/>
<dbReference type="OrthoDB" id="438641at2759"/>
<protein>
    <recommendedName>
        <fullName evidence="8">Histone-lysine N-methyltransferase SET5</fullName>
    </recommendedName>
    <alternativeName>
        <fullName evidence="7">SET domain-containing protein 5</fullName>
    </alternativeName>
</protein>
<evidence type="ECO:0000259" key="11">
    <source>
        <dbReference type="PROSITE" id="PS50280"/>
    </source>
</evidence>
<evidence type="ECO:0000256" key="6">
    <source>
        <dbReference type="ARBA" id="ARBA00022833"/>
    </source>
</evidence>
<evidence type="ECO:0000256" key="5">
    <source>
        <dbReference type="ARBA" id="ARBA00022771"/>
    </source>
</evidence>
<dbReference type="Gene3D" id="6.10.140.2220">
    <property type="match status" value="1"/>
</dbReference>
<feature type="domain" description="MYND-type" evidence="12">
    <location>
        <begin position="138"/>
        <end position="181"/>
    </location>
</feature>
<dbReference type="Gene3D" id="1.10.220.160">
    <property type="match status" value="1"/>
</dbReference>
<dbReference type="GO" id="GO:0032259">
    <property type="term" value="P:methylation"/>
    <property type="evidence" value="ECO:0007669"/>
    <property type="project" value="UniProtKB-KW"/>
</dbReference>
<dbReference type="GO" id="GO:0008270">
    <property type="term" value="F:zinc ion binding"/>
    <property type="evidence" value="ECO:0007669"/>
    <property type="project" value="UniProtKB-KW"/>
</dbReference>
<organism evidence="13 14">
    <name type="scientific">Actinomortierella ambigua</name>
    <dbReference type="NCBI Taxonomy" id="1343610"/>
    <lineage>
        <taxon>Eukaryota</taxon>
        <taxon>Fungi</taxon>
        <taxon>Fungi incertae sedis</taxon>
        <taxon>Mucoromycota</taxon>
        <taxon>Mortierellomycotina</taxon>
        <taxon>Mortierellomycetes</taxon>
        <taxon>Mortierellales</taxon>
        <taxon>Mortierellaceae</taxon>
        <taxon>Actinomortierella</taxon>
    </lineage>
</organism>
<keyword evidence="5 10" id="KW-0863">Zinc-finger</keyword>
<dbReference type="InterPro" id="IPR001214">
    <property type="entry name" value="SET_dom"/>
</dbReference>
<gene>
    <name evidence="13" type="primary">SET5</name>
    <name evidence="13" type="ORF">DFQ27_000290</name>
</gene>